<dbReference type="Gene3D" id="3.40.50.150">
    <property type="entry name" value="Vaccinia Virus protein VP39"/>
    <property type="match status" value="1"/>
</dbReference>
<dbReference type="Pfam" id="PF13649">
    <property type="entry name" value="Methyltransf_25"/>
    <property type="match status" value="1"/>
</dbReference>
<reference evidence="2 3" key="1">
    <citation type="journal article" date="2016" name="Nat. Commun.">
        <title>Thousands of microbial genomes shed light on interconnected biogeochemical processes in an aquifer system.</title>
        <authorList>
            <person name="Anantharaman K."/>
            <person name="Brown C.T."/>
            <person name="Hug L.A."/>
            <person name="Sharon I."/>
            <person name="Castelle C.J."/>
            <person name="Probst A.J."/>
            <person name="Thomas B.C."/>
            <person name="Singh A."/>
            <person name="Wilkins M.J."/>
            <person name="Karaoz U."/>
            <person name="Brodie E.L."/>
            <person name="Williams K.H."/>
            <person name="Hubbard S.S."/>
            <person name="Banfield J.F."/>
        </authorList>
    </citation>
    <scope>NUCLEOTIDE SEQUENCE [LARGE SCALE GENOMIC DNA]</scope>
</reference>
<evidence type="ECO:0000259" key="1">
    <source>
        <dbReference type="Pfam" id="PF13649"/>
    </source>
</evidence>
<name>A0A1F7GYS0_9BACT</name>
<proteinExistence type="predicted"/>
<evidence type="ECO:0000313" key="3">
    <source>
        <dbReference type="Proteomes" id="UP000177913"/>
    </source>
</evidence>
<dbReference type="PANTHER" id="PTHR43591">
    <property type="entry name" value="METHYLTRANSFERASE"/>
    <property type="match status" value="1"/>
</dbReference>
<dbReference type="CDD" id="cd02440">
    <property type="entry name" value="AdoMet_MTases"/>
    <property type="match status" value="1"/>
</dbReference>
<dbReference type="SUPFAM" id="SSF53335">
    <property type="entry name" value="S-adenosyl-L-methionine-dependent methyltransferases"/>
    <property type="match status" value="1"/>
</dbReference>
<comment type="caution">
    <text evidence="2">The sequence shown here is derived from an EMBL/GenBank/DDBJ whole genome shotgun (WGS) entry which is preliminary data.</text>
</comment>
<dbReference type="InterPro" id="IPR041698">
    <property type="entry name" value="Methyltransf_25"/>
</dbReference>
<dbReference type="EMBL" id="MFZO01000039">
    <property type="protein sequence ID" value="OGK24081.1"/>
    <property type="molecule type" value="Genomic_DNA"/>
</dbReference>
<protein>
    <recommendedName>
        <fullName evidence="1">Methyltransferase domain-containing protein</fullName>
    </recommendedName>
</protein>
<sequence>MLSADLIKKHKYYNYKFFAKWAWLYDYEKYFTFLLKQKAARFLDLKPPKKIIDVATGTGAQAYQLAKLGHDVIGIDLSPEMLEQATRKISTSLKLRFQQADGAKLPFRDNSFDASTISLGLHDMPYEIELLVLKEMKRVTKKYGPILIVEYNEPKKHLIARLTHLFILLYETPNYVPFIKRGLENLLKEVGLKIDQETNFLGLFQILLVKNYKT</sequence>
<accession>A0A1F7GYS0</accession>
<gene>
    <name evidence="2" type="ORF">A3C25_05210</name>
</gene>
<dbReference type="InterPro" id="IPR029063">
    <property type="entry name" value="SAM-dependent_MTases_sf"/>
</dbReference>
<dbReference type="Proteomes" id="UP000177913">
    <property type="component" value="Unassembled WGS sequence"/>
</dbReference>
<organism evidence="2 3">
    <name type="scientific">Candidatus Roizmanbacteria bacterium RIFCSPHIGHO2_02_FULL_38_11</name>
    <dbReference type="NCBI Taxonomy" id="1802039"/>
    <lineage>
        <taxon>Bacteria</taxon>
        <taxon>Candidatus Roizmaniibacteriota</taxon>
    </lineage>
</organism>
<dbReference type="AlphaFoldDB" id="A0A1F7GYS0"/>
<evidence type="ECO:0000313" key="2">
    <source>
        <dbReference type="EMBL" id="OGK24081.1"/>
    </source>
</evidence>
<feature type="domain" description="Methyltransferase" evidence="1">
    <location>
        <begin position="51"/>
        <end position="144"/>
    </location>
</feature>